<dbReference type="InterPro" id="IPR013783">
    <property type="entry name" value="Ig-like_fold"/>
</dbReference>
<dbReference type="InterPro" id="IPR013784">
    <property type="entry name" value="Carb-bd-like_fold"/>
</dbReference>
<dbReference type="Gene3D" id="2.60.40.10">
    <property type="entry name" value="Immunoglobulins"/>
    <property type="match status" value="4"/>
</dbReference>
<dbReference type="SUPFAM" id="SSF49452">
    <property type="entry name" value="Starch-binding domain-like"/>
    <property type="match status" value="1"/>
</dbReference>
<dbReference type="SMART" id="SM00060">
    <property type="entry name" value="FN3"/>
    <property type="match status" value="2"/>
</dbReference>
<dbReference type="InterPro" id="IPR050131">
    <property type="entry name" value="Peptidase_S8_subtilisin-like"/>
</dbReference>
<dbReference type="PANTHER" id="PTHR43806:SF11">
    <property type="entry name" value="CEREVISIN-RELATED"/>
    <property type="match status" value="1"/>
</dbReference>
<evidence type="ECO:0000256" key="6">
    <source>
        <dbReference type="SAM" id="MobiDB-lite"/>
    </source>
</evidence>
<reference evidence="10" key="1">
    <citation type="journal article" date="2019" name="Int. J. Syst. Evol. Microbiol.">
        <title>The Global Catalogue of Microorganisms (GCM) 10K type strain sequencing project: providing services to taxonomists for standard genome sequencing and annotation.</title>
        <authorList>
            <consortium name="The Broad Institute Genomics Platform"/>
            <consortium name="The Broad Institute Genome Sequencing Center for Infectious Disease"/>
            <person name="Wu L."/>
            <person name="Ma J."/>
        </authorList>
    </citation>
    <scope>NUCLEOTIDE SEQUENCE [LARGE SCALE GENOMIC DNA]</scope>
    <source>
        <strain evidence="10">CCUG 59129</strain>
    </source>
</reference>
<dbReference type="InterPro" id="IPR023827">
    <property type="entry name" value="Peptidase_S8_Asp-AS"/>
</dbReference>
<dbReference type="Pfam" id="PF00041">
    <property type="entry name" value="fn3"/>
    <property type="match status" value="1"/>
</dbReference>
<evidence type="ECO:0000256" key="4">
    <source>
        <dbReference type="ARBA" id="ARBA00022825"/>
    </source>
</evidence>
<evidence type="ECO:0000256" key="1">
    <source>
        <dbReference type="ARBA" id="ARBA00011073"/>
    </source>
</evidence>
<dbReference type="PROSITE" id="PS51892">
    <property type="entry name" value="SUBTILASE"/>
    <property type="match status" value="1"/>
</dbReference>
<dbReference type="InterPro" id="IPR036852">
    <property type="entry name" value="Peptidase_S8/S53_dom_sf"/>
</dbReference>
<evidence type="ECO:0000313" key="9">
    <source>
        <dbReference type="EMBL" id="MFD0960903.1"/>
    </source>
</evidence>
<feature type="domain" description="Fibronectin type-III" evidence="7">
    <location>
        <begin position="918"/>
        <end position="1011"/>
    </location>
</feature>
<dbReference type="InterPro" id="IPR001434">
    <property type="entry name" value="OmcB-like_DUF11"/>
</dbReference>
<keyword evidence="10" id="KW-1185">Reference proteome</keyword>
<keyword evidence="3 5" id="KW-0378">Hydrolase</keyword>
<evidence type="ECO:0000259" key="7">
    <source>
        <dbReference type="PROSITE" id="PS50853"/>
    </source>
</evidence>
<dbReference type="Pfam" id="PF01345">
    <property type="entry name" value="DUF11"/>
    <property type="match status" value="1"/>
</dbReference>
<organism evidence="9 10">
    <name type="scientific">Paenibacillus chungangensis</name>
    <dbReference type="NCBI Taxonomy" id="696535"/>
    <lineage>
        <taxon>Bacteria</taxon>
        <taxon>Bacillati</taxon>
        <taxon>Bacillota</taxon>
        <taxon>Bacilli</taxon>
        <taxon>Bacillales</taxon>
        <taxon>Paenibacillaceae</taxon>
        <taxon>Paenibacillus</taxon>
    </lineage>
</organism>
<dbReference type="Pfam" id="PF07676">
    <property type="entry name" value="PD40"/>
    <property type="match status" value="2"/>
</dbReference>
<feature type="compositionally biased region" description="Acidic residues" evidence="6">
    <location>
        <begin position="2261"/>
        <end position="2281"/>
    </location>
</feature>
<dbReference type="Pfam" id="PF00395">
    <property type="entry name" value="SLH"/>
    <property type="match status" value="3"/>
</dbReference>
<dbReference type="Gene3D" id="3.40.50.200">
    <property type="entry name" value="Peptidase S8/S53 domain"/>
    <property type="match status" value="1"/>
</dbReference>
<dbReference type="EMBL" id="JBHTJZ010000024">
    <property type="protein sequence ID" value="MFD0960903.1"/>
    <property type="molecule type" value="Genomic_DNA"/>
</dbReference>
<dbReference type="InterPro" id="IPR011659">
    <property type="entry name" value="WD40"/>
</dbReference>
<feature type="domain" description="SLH" evidence="8">
    <location>
        <begin position="2840"/>
        <end position="2903"/>
    </location>
</feature>
<dbReference type="Pfam" id="PF16403">
    <property type="entry name" value="Bact_surface_Ig-like"/>
    <property type="match status" value="1"/>
</dbReference>
<comment type="caution">
    <text evidence="9">The sequence shown here is derived from an EMBL/GenBank/DDBJ whole genome shotgun (WGS) entry which is preliminary data.</text>
</comment>
<feature type="domain" description="Fibronectin type-III" evidence="7">
    <location>
        <begin position="826"/>
        <end position="915"/>
    </location>
</feature>
<dbReference type="PANTHER" id="PTHR43806">
    <property type="entry name" value="PEPTIDASE S8"/>
    <property type="match status" value="1"/>
</dbReference>
<comment type="similarity">
    <text evidence="1 5">Belongs to the peptidase S8 family.</text>
</comment>
<dbReference type="InterPro" id="IPR036116">
    <property type="entry name" value="FN3_sf"/>
</dbReference>
<feature type="active site" description="Charge relay system" evidence="5">
    <location>
        <position position="140"/>
    </location>
</feature>
<evidence type="ECO:0000259" key="8">
    <source>
        <dbReference type="PROSITE" id="PS51272"/>
    </source>
</evidence>
<evidence type="ECO:0000256" key="5">
    <source>
        <dbReference type="PROSITE-ProRule" id="PRU01240"/>
    </source>
</evidence>
<keyword evidence="4 5" id="KW-0720">Serine protease</keyword>
<protein>
    <submittedName>
        <fullName evidence="9">S8 family serine peptidase</fullName>
    </submittedName>
</protein>
<keyword evidence="2 5" id="KW-0645">Protease</keyword>
<accession>A0ABW3HTN9</accession>
<dbReference type="RefSeq" id="WP_377565827.1">
    <property type="nucleotide sequence ID" value="NZ_JBHTJZ010000024.1"/>
</dbReference>
<dbReference type="SUPFAM" id="SSF49265">
    <property type="entry name" value="Fibronectin type III"/>
    <property type="match status" value="1"/>
</dbReference>
<evidence type="ECO:0000256" key="3">
    <source>
        <dbReference type="ARBA" id="ARBA00022801"/>
    </source>
</evidence>
<evidence type="ECO:0000256" key="2">
    <source>
        <dbReference type="ARBA" id="ARBA00022670"/>
    </source>
</evidence>
<evidence type="ECO:0000313" key="10">
    <source>
        <dbReference type="Proteomes" id="UP001596989"/>
    </source>
</evidence>
<dbReference type="InterPro" id="IPR001119">
    <property type="entry name" value="SLH_dom"/>
</dbReference>
<feature type="active site" description="Charge relay system" evidence="5">
    <location>
        <position position="104"/>
    </location>
</feature>
<feature type="region of interest" description="Disordered" evidence="6">
    <location>
        <begin position="2261"/>
        <end position="2288"/>
    </location>
</feature>
<feature type="active site" description="Charge relay system" evidence="5">
    <location>
        <position position="301"/>
    </location>
</feature>
<dbReference type="PRINTS" id="PR00723">
    <property type="entry name" value="SUBTILISIN"/>
</dbReference>
<dbReference type="SUPFAM" id="SSF82171">
    <property type="entry name" value="DPP6 N-terminal domain-like"/>
    <property type="match status" value="1"/>
</dbReference>
<proteinExistence type="inferred from homology"/>
<dbReference type="Proteomes" id="UP001596989">
    <property type="component" value="Unassembled WGS sequence"/>
</dbReference>
<gene>
    <name evidence="9" type="ORF">ACFQ2I_16045</name>
</gene>
<dbReference type="CDD" id="cd00063">
    <property type="entry name" value="FN3"/>
    <property type="match status" value="2"/>
</dbReference>
<dbReference type="InterPro" id="IPR015500">
    <property type="entry name" value="Peptidase_S8_subtilisin-rel"/>
</dbReference>
<name>A0ABW3HTN9_9BACL</name>
<dbReference type="PROSITE" id="PS51272">
    <property type="entry name" value="SLH"/>
    <property type="match status" value="3"/>
</dbReference>
<feature type="domain" description="SLH" evidence="8">
    <location>
        <begin position="2968"/>
        <end position="3031"/>
    </location>
</feature>
<sequence>MRTHKLKRYGMIAISYLIILQLISPVFAAIETASASDNAINVLTAGAASQETMMLPVKWSEEETETEKSWALDAVDADRAWRMIAQHTAATNNVSEAVYVALIDSGVEASHPALVNRVLPGINMLSDATDLADVSDLNGHGTHLAGIIAAAGDDYAVSVTGELPVYVLPIKVLDDQLAATAEQLAQAIRTAVDWRGPAEERIQIINVSAGEYFATAPEDLHDAIAYAEANNVLVVAAAGNLGLNTADFYPAAYPTVVSVMSMRQDGSPLPSSNYDGDLFAPGDAILSTWPQDRYGTMSSTSSAAAIVSGIAAMMRSVLPELSAADIRQALLDDNEVNAAAALTRLGIPDVTYEERTMTDGDLIATFEQPEPSMFSLFSTSTATGEEVTITRVSLSQDGQELSEASFHPTISANGQYMLFANTGTPNDGSTPITYRQQIQLFDRDQSVVHRITTNAAGQPGDENSTYSSISADGRYIAFLSRSRNLTTDNYDFNRRDNLFLYDRDSPPDQQFRWLNLTAEGNPSYQPALSPVISADGSTVVFLTKGRLVDEHPSGETGLYAIGTQPGSTPQLISVGALEESAITSDMFRPYGTIEAPSVSADGKLIAFRVHYHDESSGTSTASHIFVYDRENESLDTISRPLSTSIDQVPGLHDDPYISANGRYVAFVSNDHRYNEQELTLFGHNQIYVYDRVTDSYERVTAGVTDPQHGGDREHRTPVLSDDGRYVAFASNADNLISPSPLTDGYAKWNIYWHDRTAQKTLLLSRSSAVVSGSEESANPAISADGKTVVFQSSFKNLIADDTNNRDDIFMATIQPDIQPLSPSWPQGSELAATYIGSTMVTLTWSAATAPPGQSITHYDVYQDNALLASIPYDQSTYTVTELQPETGYTFHVEARNGAQATTDGPSASVATTASSSGEKTALIATAQPNGNVLLQWEASSDAAAQAYSIQRREAGMEDWGTIAVTTDAFTATYTDTALQANTAYEYQVLVMLEGAADRAHTLIAEVTTAALEISGLSWSVPPRYDRLREFVQLGDTMTVELHGTPGQHSEAVLSVRELDGDQIGSDTHQHIIALTEDPELPGRYEGTIPIVAGMAELISISGKLVNTLNETMTQQTTANMPIRVSGKLLVELDLAATEAQLSPLTLYGKLWSEEMLTGEYVKLTAPQPNSTLSYAHVVPGNYRLELYQGNYSSDATESITVLPGQEHTLSWQPRLLGNAVVLLTDANGNPLPGERVTVMDLDRDQMIGSAQTDQAGMAHPFGDQLAAQGTNVLVIADGNTFPYQEATEQAFTLSYVGVNEWELQRPWPDSWVNIGTLSGKVTTADGEPAASHRLTFTHGDYPSHSFYTISDMNGHYSLDVPAGEVTIEGHAVPDHQSIQVPPRGAVTKDIALLDVRTYTVEMQLRIKYAGDVWREENLDSWRTRFHYNTAIGGHSSSLPLLPEQRWDPYPYVIELPYGSSFPACIDGSKMNLPKQCKQVVAGDESRIIVAFELEQTGTRITGNLGESVTADVTLYKLNEQGQMIKTVAGYRQTNVIDMYAPDAGNYMLQVHPYPNRNRQFYEQVLQVAGEERIDLGAIIWRQSGYFAGQPGNAVIMTDAQPTLGSTVTVRIAYRNGGQQTADNSHIQLRLPHGASFVPGSLVLNGEAQTGQDFPFELGDLAPGESGTVLAQVKLGNEGSENEQKVQITAFMTHDGSAEPEIIGMVEVPQQPVTLHVPERIHDRNVKASGRAPAGSLVNIYADDTPIDQTVASAGGYWSLMLTMPEPAEDQQARFYRLYAVVEEDGAVMHSRTATTLYQRNQSRLQEVTMSQEDGHTRTFQTSGEVPIFPYVYNPDEMLQLNMKFAQPDRISDVRVRIIGMGERQAVWDASKQVYIAQFPADESYGAQGAIYITYDTADNPPQWLADATIRHVQASDDHVDIASSSASNVQFNDQFAFENVLGLNGQLHVKVETGQYAAGSMMAEVQDHNGTYEVTGTEPVISINGDRVTLSAAVYVPEEMFVDRDAAAPYWPDQAALVLHADTADQYRLTWTHALDDTWVRSYEIYRGSTMIAHVPAHQAAYTVTEGQPGESGPYSVIAIDVKGNRSAALSQSTTSAQSTDMTALAAEAVEQHNKQMLQQYPQVIRGASNKVKIAIDFVGIATDSVSFADMAKNSFGIRAMMELQQFRDQVNACTGPPDALDLMESVIERAMINKALEVTTGALLTGTSMGLAVTGVGMIPGAILAVGSTAFGELASNASQGAKDQAQEIFESFKSKGILECEEDEEENQDEKFDGDDEFPESPTPAANPKWIYDPSGYVYEAVTHRRVEGVKATIVYREQQSDPWSVWDAEWYGQLNPLYTDGAGRYGWDVPEGWWQVVFEKDGYETAYSEELRVLPPHFDVNVAMRSLQAPALVRVDAKTGGSHLTLTFDNYVRSDTLSRDSIQMYRTSEDDGNRIGEPLTMEILPQLAEESVDGHLVTTQVQLVPDQPLTLGDTYALLVQAPLMSYADIMILDGIERKVLVEADPGPDTVAPQLTLLGDDTVYLSAGERYAETGVSAHDDRDGDISAMIQTDYTQLDMSTPGTYKVMYSVADQAGNAADVQRNVFVKPLPVSLLAKPENGWTLFVNGVNPNAALSVYRNGQPVDATIAVHRSGQSAHVTVSAKGSYTVVQTAKGVSSDPSKAAAVNWDKPDLTEPTPSIPPYWPSHPAEGLDTTDERIRISSTTMAQLPLSEGLTLSAKVRNSASRPEDSIYLKALLTSLDGSDTVIQPNVSLFQLFSVEMSYDEVGEQSITSERTVQLLASLQGDDLRMMSAPKQWSVYRWDSHQQVWMDVPDIYVAKEERYYFEMTQSGIYAVMQINKEFTDVNGHWAQDAIAQVTARGVVQGKTTDQFAPNDLINRAEFTALLLRTLAIPSKSGLLPHTDVDPGAWYMKELYTAWEANLIHGISEQYLAPTGLITREQMATMLYRAYHQFAVQSANAALDSLQGYSDHERISEWAKSAMAFVVNHKIMNGRSVQRLVPDGQATRAEAIVMLQRFSESLWRTLLRNEGR</sequence>
<dbReference type="Pfam" id="PF00082">
    <property type="entry name" value="Peptidase_S8"/>
    <property type="match status" value="1"/>
</dbReference>
<feature type="domain" description="SLH" evidence="8">
    <location>
        <begin position="2905"/>
        <end position="2963"/>
    </location>
</feature>
<dbReference type="PROSITE" id="PS00136">
    <property type="entry name" value="SUBTILASE_ASP"/>
    <property type="match status" value="1"/>
</dbReference>
<dbReference type="InterPro" id="IPR032179">
    <property type="entry name" value="Cry22Aa_Ig-like"/>
</dbReference>
<dbReference type="SUPFAM" id="SSF52743">
    <property type="entry name" value="Subtilisin-like"/>
    <property type="match status" value="1"/>
</dbReference>
<dbReference type="InterPro" id="IPR000209">
    <property type="entry name" value="Peptidase_S8/S53_dom"/>
</dbReference>
<dbReference type="PROSITE" id="PS50853">
    <property type="entry name" value="FN3"/>
    <property type="match status" value="2"/>
</dbReference>
<dbReference type="InterPro" id="IPR003961">
    <property type="entry name" value="FN3_dom"/>
</dbReference>